<dbReference type="Gene3D" id="2.60.40.420">
    <property type="entry name" value="Cupredoxins - blue copper proteins"/>
    <property type="match status" value="1"/>
</dbReference>
<reference evidence="22" key="1">
    <citation type="submission" date="2012-06" db="EMBL/GenBank/DDBJ databases">
        <title>Mitogenomics of the Coleoptera under dense taxon sampling.</title>
        <authorList>
            <person name="Timmermans M.J.T.N."/>
            <person name="Lim J."/>
            <person name="Dodsworth S."/>
            <person name="Haran J."/>
            <person name="Ahrens D."/>
            <person name="Bocak L."/>
            <person name="London A."/>
            <person name="Culverwell L."/>
            <person name="Vogler A.P."/>
        </authorList>
    </citation>
    <scope>NUCLEOTIDE SEQUENCE</scope>
</reference>
<dbReference type="PRINTS" id="PR01166">
    <property type="entry name" value="CYCOXIDASEII"/>
</dbReference>
<sequence length="224" mass="26031">MATWKSFLLLDSSSYFLEQLSFFHDHALLILTLITCVVGYFMMSLNFNKFNNRNLLEDQTIEVIWTLLPALMLIFIAMPSLKLIYLIDEIRNPLVSLKTIGHQWYWTYEYSDFNNIEFDTYMNSLTNNYSFRLLEVDNRTIMPYEALIRILTTSTDVIHSWTIPSTGIKMDASPGRLNQTSFSLNRTGLFFGQCSEICGANHSFMPITIESVSSKSFINWLKTF</sequence>
<evidence type="ECO:0000256" key="1">
    <source>
        <dbReference type="ARBA" id="ARBA00004448"/>
    </source>
</evidence>
<comment type="similarity">
    <text evidence="2 18">Belongs to the cytochrome c oxidase subunit 2 family.</text>
</comment>
<keyword evidence="9 18" id="KW-0999">Mitochondrion inner membrane</keyword>
<dbReference type="GO" id="GO:0004129">
    <property type="term" value="F:cytochrome-c oxidase activity"/>
    <property type="evidence" value="ECO:0007669"/>
    <property type="project" value="UniProtKB-EC"/>
</dbReference>
<dbReference type="PANTHER" id="PTHR22888:SF9">
    <property type="entry name" value="CYTOCHROME C OXIDASE SUBUNIT 2"/>
    <property type="match status" value="1"/>
</dbReference>
<keyword evidence="12 18" id="KW-0249">Electron transport</keyword>
<name>A0A0S2MPF2_9CUCU</name>
<feature type="transmembrane region" description="Helical" evidence="19">
    <location>
        <begin position="20"/>
        <end position="42"/>
    </location>
</feature>
<dbReference type="Pfam" id="PF02790">
    <property type="entry name" value="COX2_TM"/>
    <property type="match status" value="1"/>
</dbReference>
<dbReference type="InterPro" id="IPR011759">
    <property type="entry name" value="Cyt_c_oxidase_su2_TM_dom"/>
</dbReference>
<evidence type="ECO:0000256" key="15">
    <source>
        <dbReference type="ARBA" id="ARBA00023128"/>
    </source>
</evidence>
<comment type="function">
    <text evidence="18">Component of the cytochrome c oxidase, the last enzyme in the mitochondrial electron transport chain which drives oxidative phosphorylation. The respiratory chain contains 3 multisubunit complexes succinate dehydrogenase (complex II, CII), ubiquinol-cytochrome c oxidoreductase (cytochrome b-c1 complex, complex III, CIII) and cytochrome c oxidase (complex IV, CIV), that cooperate to transfer electrons derived from NADH and succinate to molecular oxygen, creating an electrochemical gradient over the inner membrane that drives transmembrane transport and the ATP synthase. Cytochrome c oxidase is the component of the respiratory chain that catalyzes the reduction of oxygen to water. Electrons originating from reduced cytochrome c in the intermembrane space (IMS) are transferred via the dinuclear copper A center (CU(A)) of subunit 2 and heme A of subunit 1 to the active site in subunit 1, a binuclear center (BNC) formed by heme A3 and copper B (CU(B)). The BNC reduces molecular oxygen to 2 water molecules using 4 electrons from cytochrome c in the IMS and 4 protons from the mitochondrial matrix.</text>
</comment>
<dbReference type="GO" id="GO:0005507">
    <property type="term" value="F:copper ion binding"/>
    <property type="evidence" value="ECO:0007669"/>
    <property type="project" value="InterPro"/>
</dbReference>
<keyword evidence="15 18" id="KW-0496">Mitochondrion</keyword>
<organism evidence="22">
    <name type="scientific">Coccidula rufa</name>
    <dbReference type="NCBI Taxonomy" id="115345"/>
    <lineage>
        <taxon>Eukaryota</taxon>
        <taxon>Metazoa</taxon>
        <taxon>Ecdysozoa</taxon>
        <taxon>Arthropoda</taxon>
        <taxon>Hexapoda</taxon>
        <taxon>Insecta</taxon>
        <taxon>Pterygota</taxon>
        <taxon>Neoptera</taxon>
        <taxon>Endopterygota</taxon>
        <taxon>Coleoptera</taxon>
        <taxon>Polyphaga</taxon>
        <taxon>Cucujiformia</taxon>
        <taxon>Coccinelloidea</taxon>
        <taxon>Coccinellidae</taxon>
        <taxon>Coccidulinae</taxon>
        <taxon>Coccidulini</taxon>
        <taxon>Coccidula</taxon>
    </lineage>
</organism>
<geneLocation type="mitochondrion" evidence="22"/>
<dbReference type="InterPro" id="IPR036257">
    <property type="entry name" value="Cyt_c_oxidase_su2_TM_sf"/>
</dbReference>
<keyword evidence="8 18" id="KW-0479">Metal-binding</keyword>
<keyword evidence="10" id="KW-0460">Magnesium</keyword>
<evidence type="ECO:0000256" key="18">
    <source>
        <dbReference type="RuleBase" id="RU000457"/>
    </source>
</evidence>
<evidence type="ECO:0000259" key="21">
    <source>
        <dbReference type="PROSITE" id="PS50999"/>
    </source>
</evidence>
<evidence type="ECO:0000256" key="9">
    <source>
        <dbReference type="ARBA" id="ARBA00022792"/>
    </source>
</evidence>
<evidence type="ECO:0000256" key="5">
    <source>
        <dbReference type="ARBA" id="ARBA00022448"/>
    </source>
</evidence>
<dbReference type="PROSITE" id="PS00078">
    <property type="entry name" value="COX2"/>
    <property type="match status" value="1"/>
</dbReference>
<protein>
    <recommendedName>
        <fullName evidence="4 18">Cytochrome c oxidase subunit 2</fullName>
    </recommendedName>
</protein>
<dbReference type="SUPFAM" id="SSF81464">
    <property type="entry name" value="Cytochrome c oxidase subunit II-like, transmembrane region"/>
    <property type="match status" value="1"/>
</dbReference>
<feature type="domain" description="Cytochrome oxidase subunit II copper A binding" evidence="20">
    <location>
        <begin position="92"/>
        <end position="223"/>
    </location>
</feature>
<dbReference type="PROSITE" id="PS50857">
    <property type="entry name" value="COX2_CUA"/>
    <property type="match status" value="1"/>
</dbReference>
<dbReference type="CDD" id="cd13912">
    <property type="entry name" value="CcO_II_C"/>
    <property type="match status" value="1"/>
</dbReference>
<comment type="subcellular location">
    <subcellularLocation>
        <location evidence="1 18">Mitochondrion inner membrane</location>
        <topology evidence="1 18">Multi-pass membrane protein</topology>
    </subcellularLocation>
</comment>
<evidence type="ECO:0000256" key="16">
    <source>
        <dbReference type="ARBA" id="ARBA00023136"/>
    </source>
</evidence>
<keyword evidence="14 18" id="KW-0186">Copper</keyword>
<dbReference type="InterPro" id="IPR001505">
    <property type="entry name" value="Copper_CuA"/>
</dbReference>
<keyword evidence="5 18" id="KW-0813">Transport</keyword>
<dbReference type="GO" id="GO:0042773">
    <property type="term" value="P:ATP synthesis coupled electron transport"/>
    <property type="evidence" value="ECO:0007669"/>
    <property type="project" value="TreeGrafter"/>
</dbReference>
<dbReference type="InterPro" id="IPR034210">
    <property type="entry name" value="CcO_II_C"/>
</dbReference>
<evidence type="ECO:0000256" key="4">
    <source>
        <dbReference type="ARBA" id="ARBA00015946"/>
    </source>
</evidence>
<dbReference type="PROSITE" id="PS50999">
    <property type="entry name" value="COX2_TM"/>
    <property type="match status" value="1"/>
</dbReference>
<dbReference type="SUPFAM" id="SSF49503">
    <property type="entry name" value="Cupredoxins"/>
    <property type="match status" value="1"/>
</dbReference>
<feature type="domain" description="Cytochrome oxidase subunit II transmembrane region profile" evidence="21">
    <location>
        <begin position="1"/>
        <end position="91"/>
    </location>
</feature>
<evidence type="ECO:0000256" key="2">
    <source>
        <dbReference type="ARBA" id="ARBA00007866"/>
    </source>
</evidence>
<dbReference type="PANTHER" id="PTHR22888">
    <property type="entry name" value="CYTOCHROME C OXIDASE, SUBUNIT II"/>
    <property type="match status" value="1"/>
</dbReference>
<keyword evidence="6 18" id="KW-0679">Respiratory chain</keyword>
<dbReference type="AlphaFoldDB" id="A0A0S2MPF2"/>
<dbReference type="Pfam" id="PF00116">
    <property type="entry name" value="COX2"/>
    <property type="match status" value="1"/>
</dbReference>
<keyword evidence="7 18" id="KW-0812">Transmembrane</keyword>
<evidence type="ECO:0000256" key="10">
    <source>
        <dbReference type="ARBA" id="ARBA00022842"/>
    </source>
</evidence>
<comment type="cofactor">
    <cofactor evidence="18">
        <name>Cu cation</name>
        <dbReference type="ChEBI" id="CHEBI:23378"/>
    </cofactor>
    <text evidence="18">Binds a copper A center.</text>
</comment>
<evidence type="ECO:0000256" key="7">
    <source>
        <dbReference type="ARBA" id="ARBA00022692"/>
    </source>
</evidence>
<evidence type="ECO:0000256" key="8">
    <source>
        <dbReference type="ARBA" id="ARBA00022723"/>
    </source>
</evidence>
<comment type="subunit">
    <text evidence="3">Component of the cytochrome c oxidase (complex IV, CIV), a multisubunit enzyme composed of a catalytic core of 3 subunits and several supernumerary subunits. The complex exists as a monomer or a dimer and forms supercomplexes (SCs) in the inner mitochondrial membrane with ubiquinol-cytochrome c oxidoreductase (cytochrome b-c1 complex, complex III, CIII).</text>
</comment>
<dbReference type="InterPro" id="IPR008972">
    <property type="entry name" value="Cupredoxin"/>
</dbReference>
<dbReference type="GO" id="GO:0005743">
    <property type="term" value="C:mitochondrial inner membrane"/>
    <property type="evidence" value="ECO:0007669"/>
    <property type="project" value="UniProtKB-SubCell"/>
</dbReference>
<evidence type="ECO:0000256" key="11">
    <source>
        <dbReference type="ARBA" id="ARBA00022967"/>
    </source>
</evidence>
<evidence type="ECO:0000256" key="3">
    <source>
        <dbReference type="ARBA" id="ARBA00011164"/>
    </source>
</evidence>
<keyword evidence="13 19" id="KW-1133">Transmembrane helix</keyword>
<keyword evidence="16 18" id="KW-0472">Membrane</keyword>
<gene>
    <name evidence="22" type="primary">cox2</name>
</gene>
<keyword evidence="11" id="KW-1278">Translocase</keyword>
<dbReference type="InterPro" id="IPR045187">
    <property type="entry name" value="CcO_II"/>
</dbReference>
<dbReference type="FunFam" id="2.60.40.420:FF:000001">
    <property type="entry name" value="Cytochrome c oxidase subunit 2"/>
    <property type="match status" value="1"/>
</dbReference>
<accession>A0A0S2MPF2</accession>
<dbReference type="InterPro" id="IPR002429">
    <property type="entry name" value="CcO_II-like_C"/>
</dbReference>
<proteinExistence type="inferred from homology"/>
<evidence type="ECO:0000256" key="19">
    <source>
        <dbReference type="SAM" id="Phobius"/>
    </source>
</evidence>
<evidence type="ECO:0000256" key="13">
    <source>
        <dbReference type="ARBA" id="ARBA00022989"/>
    </source>
</evidence>
<evidence type="ECO:0000256" key="14">
    <source>
        <dbReference type="ARBA" id="ARBA00023008"/>
    </source>
</evidence>
<evidence type="ECO:0000256" key="6">
    <source>
        <dbReference type="ARBA" id="ARBA00022660"/>
    </source>
</evidence>
<evidence type="ECO:0000259" key="20">
    <source>
        <dbReference type="PROSITE" id="PS50857"/>
    </source>
</evidence>
<evidence type="ECO:0000256" key="12">
    <source>
        <dbReference type="ARBA" id="ARBA00022982"/>
    </source>
</evidence>
<evidence type="ECO:0000313" key="22">
    <source>
        <dbReference type="EMBL" id="ALO76595.1"/>
    </source>
</evidence>
<dbReference type="Gene3D" id="1.10.287.90">
    <property type="match status" value="1"/>
</dbReference>
<dbReference type="EMBL" id="JX412767">
    <property type="protein sequence ID" value="ALO76595.1"/>
    <property type="molecule type" value="Genomic_DNA"/>
</dbReference>
<evidence type="ECO:0000256" key="17">
    <source>
        <dbReference type="ARBA" id="ARBA00049512"/>
    </source>
</evidence>
<comment type="catalytic activity">
    <reaction evidence="17">
        <text>4 Fe(II)-[cytochrome c] + O2 + 8 H(+)(in) = 4 Fe(III)-[cytochrome c] + 2 H2O + 4 H(+)(out)</text>
        <dbReference type="Rhea" id="RHEA:11436"/>
        <dbReference type="Rhea" id="RHEA-COMP:10350"/>
        <dbReference type="Rhea" id="RHEA-COMP:14399"/>
        <dbReference type="ChEBI" id="CHEBI:15377"/>
        <dbReference type="ChEBI" id="CHEBI:15378"/>
        <dbReference type="ChEBI" id="CHEBI:15379"/>
        <dbReference type="ChEBI" id="CHEBI:29033"/>
        <dbReference type="ChEBI" id="CHEBI:29034"/>
        <dbReference type="EC" id="7.1.1.9"/>
    </reaction>
    <physiologicalReaction direction="left-to-right" evidence="17">
        <dbReference type="Rhea" id="RHEA:11437"/>
    </physiologicalReaction>
</comment>
<feature type="transmembrane region" description="Helical" evidence="19">
    <location>
        <begin position="63"/>
        <end position="87"/>
    </location>
</feature>